<accession>A0ABD1FQD6</accession>
<dbReference type="PANTHER" id="PTHR34130:SF3">
    <property type="entry name" value="DUF1645 FAMILY PROTEIN"/>
    <property type="match status" value="1"/>
</dbReference>
<dbReference type="PANTHER" id="PTHR34130">
    <property type="entry name" value="OS08G0243800 PROTEIN"/>
    <property type="match status" value="1"/>
</dbReference>
<evidence type="ECO:0000313" key="2">
    <source>
        <dbReference type="EMBL" id="KAL1534037.1"/>
    </source>
</evidence>
<feature type="region of interest" description="Disordered" evidence="1">
    <location>
        <begin position="1"/>
        <end position="56"/>
    </location>
</feature>
<protein>
    <submittedName>
        <fullName evidence="2">Uncharacterized protein</fullName>
    </submittedName>
</protein>
<feature type="region of interest" description="Disordered" evidence="1">
    <location>
        <begin position="201"/>
        <end position="225"/>
    </location>
</feature>
<evidence type="ECO:0000313" key="3">
    <source>
        <dbReference type="Proteomes" id="UP001567538"/>
    </source>
</evidence>
<reference evidence="2 3" key="1">
    <citation type="submission" date="2024-06" db="EMBL/GenBank/DDBJ databases">
        <title>A chromosome level genome sequence of Diviner's sage (Salvia divinorum).</title>
        <authorList>
            <person name="Ford S.A."/>
            <person name="Ro D.-K."/>
            <person name="Ness R.W."/>
            <person name="Phillips M.A."/>
        </authorList>
    </citation>
    <scope>NUCLEOTIDE SEQUENCE [LARGE SCALE GENOMIC DNA]</scope>
    <source>
        <strain evidence="2">SAF-2024a</strain>
        <tissue evidence="2">Leaf</tissue>
    </source>
</reference>
<dbReference type="AlphaFoldDB" id="A0ABD1FQD6"/>
<organism evidence="2 3">
    <name type="scientific">Salvia divinorum</name>
    <name type="common">Maria pastora</name>
    <name type="synonym">Diviner's sage</name>
    <dbReference type="NCBI Taxonomy" id="28513"/>
    <lineage>
        <taxon>Eukaryota</taxon>
        <taxon>Viridiplantae</taxon>
        <taxon>Streptophyta</taxon>
        <taxon>Embryophyta</taxon>
        <taxon>Tracheophyta</taxon>
        <taxon>Spermatophyta</taxon>
        <taxon>Magnoliopsida</taxon>
        <taxon>eudicotyledons</taxon>
        <taxon>Gunneridae</taxon>
        <taxon>Pentapetalae</taxon>
        <taxon>asterids</taxon>
        <taxon>lamiids</taxon>
        <taxon>Lamiales</taxon>
        <taxon>Lamiaceae</taxon>
        <taxon>Nepetoideae</taxon>
        <taxon>Mentheae</taxon>
        <taxon>Salviinae</taxon>
        <taxon>Salvia</taxon>
        <taxon>Salvia subgen. Calosphace</taxon>
    </lineage>
</organism>
<dbReference type="EMBL" id="JBEAFC010000013">
    <property type="protein sequence ID" value="KAL1534037.1"/>
    <property type="molecule type" value="Genomic_DNA"/>
</dbReference>
<comment type="caution">
    <text evidence="2">The sequence shown here is derived from an EMBL/GenBank/DDBJ whole genome shotgun (WGS) entry which is preliminary data.</text>
</comment>
<proteinExistence type="predicted"/>
<dbReference type="Proteomes" id="UP001567538">
    <property type="component" value="Unassembled WGS sequence"/>
</dbReference>
<evidence type="ECO:0000256" key="1">
    <source>
        <dbReference type="SAM" id="MobiDB-lite"/>
    </source>
</evidence>
<gene>
    <name evidence="2" type="ORF">AAHA92_31441</name>
</gene>
<feature type="compositionally biased region" description="Basic and acidic residues" evidence="1">
    <location>
        <begin position="215"/>
        <end position="225"/>
    </location>
</feature>
<sequence>MNNSTSLEVHEFDDHEEEEENAPSLCDFPLNSCESERNNESSISYAHHHQRRSSQQLDSFEFSNDLSSDSLSHAEDIIHCGKLMPYKQQPSLLDDQALISPSNSPEFSPSPRYCKSLPPRSNSYANTRLMRSSRSLDRKNLRRNSSRVVKPEASDIHRGLVKSEGSKAWWKPRWYDLTFGFVKFPPEMDLRDMRIRQSRRNPGGITFTAATGGDRTPENRSDRRSSWGHDFLRVLSCKNHPGSVAVTASIGLLPQL</sequence>
<name>A0ABD1FQD6_SALDI</name>
<keyword evidence="3" id="KW-1185">Reference proteome</keyword>